<proteinExistence type="predicted"/>
<feature type="domain" description="Methyltransferase" evidence="2">
    <location>
        <begin position="66"/>
        <end position="160"/>
    </location>
</feature>
<dbReference type="GO" id="GO:0008168">
    <property type="term" value="F:methyltransferase activity"/>
    <property type="evidence" value="ECO:0007669"/>
    <property type="project" value="UniProtKB-KW"/>
</dbReference>
<protein>
    <submittedName>
        <fullName evidence="3">Methyltransferase domain-containing protein</fullName>
    </submittedName>
</protein>
<evidence type="ECO:0000259" key="2">
    <source>
        <dbReference type="Pfam" id="PF13649"/>
    </source>
</evidence>
<keyword evidence="4" id="KW-1185">Reference proteome</keyword>
<dbReference type="Gene3D" id="3.40.50.150">
    <property type="entry name" value="Vaccinia Virus protein VP39"/>
    <property type="match status" value="1"/>
</dbReference>
<organism evidence="3 4">
    <name type="scientific">Paenibacillus paeoniae</name>
    <dbReference type="NCBI Taxonomy" id="2292705"/>
    <lineage>
        <taxon>Bacteria</taxon>
        <taxon>Bacillati</taxon>
        <taxon>Bacillota</taxon>
        <taxon>Bacilli</taxon>
        <taxon>Bacillales</taxon>
        <taxon>Paenibacillaceae</taxon>
        <taxon>Paenibacillus</taxon>
    </lineage>
</organism>
<dbReference type="SUPFAM" id="SSF53335">
    <property type="entry name" value="S-adenosyl-L-methionine-dependent methyltransferases"/>
    <property type="match status" value="1"/>
</dbReference>
<evidence type="ECO:0000313" key="4">
    <source>
        <dbReference type="Proteomes" id="UP000261905"/>
    </source>
</evidence>
<dbReference type="Pfam" id="PF13649">
    <property type="entry name" value="Methyltransf_25"/>
    <property type="match status" value="1"/>
</dbReference>
<dbReference type="CDD" id="cd02440">
    <property type="entry name" value="AdoMet_MTases"/>
    <property type="match status" value="1"/>
</dbReference>
<dbReference type="RefSeq" id="WP_116048556.1">
    <property type="nucleotide sequence ID" value="NZ_QUBQ01000005.1"/>
</dbReference>
<dbReference type="InterPro" id="IPR029063">
    <property type="entry name" value="SAM-dependent_MTases_sf"/>
</dbReference>
<accession>A0A371P605</accession>
<keyword evidence="3" id="KW-0808">Transferase</keyword>
<gene>
    <name evidence="3" type="ORF">DX130_20440</name>
</gene>
<dbReference type="OrthoDB" id="9800454at2"/>
<keyword evidence="3" id="KW-0489">Methyltransferase</keyword>
<comment type="caution">
    <text evidence="3">The sequence shown here is derived from an EMBL/GenBank/DDBJ whole genome shotgun (WGS) entry which is preliminary data.</text>
</comment>
<evidence type="ECO:0000313" key="3">
    <source>
        <dbReference type="EMBL" id="REK71377.1"/>
    </source>
</evidence>
<reference evidence="3 4" key="1">
    <citation type="submission" date="2018-08" db="EMBL/GenBank/DDBJ databases">
        <title>Paenibacillus sp. M4BSY-1, whole genome shotgun sequence.</title>
        <authorList>
            <person name="Tuo L."/>
        </authorList>
    </citation>
    <scope>NUCLEOTIDE SEQUENCE [LARGE SCALE GENOMIC DNA]</scope>
    <source>
        <strain evidence="3 4">M4BSY-1</strain>
    </source>
</reference>
<sequence>MPMLKALQNRESRPEYMDDTSQGGPELREALVHLRRLNRLFGAASPTLYGVKRLWKAAGSPKELSILDVGAGSGDVNQKLLRWALEEGIRLNVTLVDTTEEAVKEANLFFWNESRVSVSQGDLFELDAESADVVTGTQFLHHFTGEDLERAVRQMLQVSRIGVVINDIHRHPLSWLAVWLTTRLISRNSYIRHDGPLSVAKGFRGEDWRRLREALSLTPTEFQHVWRPLFRYAVMISKDGEMPHAR</sequence>
<feature type="region of interest" description="Disordered" evidence="1">
    <location>
        <begin position="1"/>
        <end position="23"/>
    </location>
</feature>
<evidence type="ECO:0000256" key="1">
    <source>
        <dbReference type="SAM" id="MobiDB-lite"/>
    </source>
</evidence>
<dbReference type="GO" id="GO:0032259">
    <property type="term" value="P:methylation"/>
    <property type="evidence" value="ECO:0007669"/>
    <property type="project" value="UniProtKB-KW"/>
</dbReference>
<name>A0A371P605_9BACL</name>
<dbReference type="EMBL" id="QUBQ01000005">
    <property type="protein sequence ID" value="REK71377.1"/>
    <property type="molecule type" value="Genomic_DNA"/>
</dbReference>
<dbReference type="InterPro" id="IPR041698">
    <property type="entry name" value="Methyltransf_25"/>
</dbReference>
<dbReference type="Proteomes" id="UP000261905">
    <property type="component" value="Unassembled WGS sequence"/>
</dbReference>
<dbReference type="AlphaFoldDB" id="A0A371P605"/>